<dbReference type="InterPro" id="IPR007061">
    <property type="entry name" value="MST-like"/>
</dbReference>
<proteinExistence type="predicted"/>
<dbReference type="SUPFAM" id="SSF109854">
    <property type="entry name" value="DinB/YfiT-like putative metalloenzymes"/>
    <property type="match status" value="1"/>
</dbReference>
<dbReference type="Proteomes" id="UP001500655">
    <property type="component" value="Unassembled WGS sequence"/>
</dbReference>
<protein>
    <submittedName>
        <fullName evidence="1">DinB family protein</fullName>
    </submittedName>
</protein>
<keyword evidence="2" id="KW-1185">Reference proteome</keyword>
<accession>A0ABP4WWW7</accession>
<dbReference type="Gene3D" id="1.20.120.450">
    <property type="entry name" value="dinb family like domain"/>
    <property type="match status" value="1"/>
</dbReference>
<dbReference type="Pfam" id="PF04978">
    <property type="entry name" value="MST"/>
    <property type="match status" value="1"/>
</dbReference>
<evidence type="ECO:0000313" key="1">
    <source>
        <dbReference type="EMBL" id="GAA1764790.1"/>
    </source>
</evidence>
<dbReference type="RefSeq" id="WP_344084007.1">
    <property type="nucleotide sequence ID" value="NZ_BAAALS010000020.1"/>
</dbReference>
<organism evidence="1 2">
    <name type="scientific">Luedemannella helvata</name>
    <dbReference type="NCBI Taxonomy" id="349315"/>
    <lineage>
        <taxon>Bacteria</taxon>
        <taxon>Bacillati</taxon>
        <taxon>Actinomycetota</taxon>
        <taxon>Actinomycetes</taxon>
        <taxon>Micromonosporales</taxon>
        <taxon>Micromonosporaceae</taxon>
        <taxon>Luedemannella</taxon>
    </lineage>
</organism>
<dbReference type="EMBL" id="BAAALS010000020">
    <property type="protein sequence ID" value="GAA1764790.1"/>
    <property type="molecule type" value="Genomic_DNA"/>
</dbReference>
<reference evidence="2" key="1">
    <citation type="journal article" date="2019" name="Int. J. Syst. Evol. Microbiol.">
        <title>The Global Catalogue of Microorganisms (GCM) 10K type strain sequencing project: providing services to taxonomists for standard genome sequencing and annotation.</title>
        <authorList>
            <consortium name="The Broad Institute Genomics Platform"/>
            <consortium name="The Broad Institute Genome Sequencing Center for Infectious Disease"/>
            <person name="Wu L."/>
            <person name="Ma J."/>
        </authorList>
    </citation>
    <scope>NUCLEOTIDE SEQUENCE [LARGE SCALE GENOMIC DNA]</scope>
    <source>
        <strain evidence="2">JCM 13249</strain>
    </source>
</reference>
<comment type="caution">
    <text evidence="1">The sequence shown here is derived from an EMBL/GenBank/DDBJ whole genome shotgun (WGS) entry which is preliminary data.</text>
</comment>
<gene>
    <name evidence="1" type="ORF">GCM10009681_39850</name>
</gene>
<dbReference type="InterPro" id="IPR034660">
    <property type="entry name" value="DinB/YfiT-like"/>
</dbReference>
<evidence type="ECO:0000313" key="2">
    <source>
        <dbReference type="Proteomes" id="UP001500655"/>
    </source>
</evidence>
<name>A0ABP4WWW7_9ACTN</name>
<sequence>MNEVPEENYSPLWPEGDREPLPLVGDEREILTAYLDWHRETLALKCAGLDAEALNERAAPPSRLSLHGLVRHLAGAEQWWFELQFAGAEAPMINYSDAWPDQDFEDLSGSFDEALAVWRTQVERSRQIAAAASLDDTGVSRRTGEPVSLRRILVHMLAEYARHDGHADLLRERIDGRTGQ</sequence>